<gene>
    <name evidence="1" type="ORF">GJQ57_11840</name>
</gene>
<comment type="caution">
    <text evidence="1">The sequence shown here is derived from an EMBL/GenBank/DDBJ whole genome shotgun (WGS) entry which is preliminary data.</text>
</comment>
<dbReference type="RefSeq" id="WP_154206942.1">
    <property type="nucleotide sequence ID" value="NZ_WJYN01000004.1"/>
</dbReference>
<protein>
    <submittedName>
        <fullName evidence="1">Uncharacterized protein</fullName>
    </submittedName>
</protein>
<evidence type="ECO:0000313" key="2">
    <source>
        <dbReference type="Proteomes" id="UP000441032"/>
    </source>
</evidence>
<dbReference type="AlphaFoldDB" id="A0A7X2HMN8"/>
<accession>A0A7X2HMN8</accession>
<sequence>MTKLLRDLLLDLDQLNREIHCVRHKEISSDTMAVRFPRASVATRRRLQALLSAPPQRRGITASDHRAQLFEWVCNLEKAWGGVCLTPDYPVRYVPFEFECAAGHRFSMLTHGLRLGHWCQACARDRTGYPTLHDAQEIHFRTRIQTGDLLDHSTAVQYRLDDAEANVYLPEYSIGLGYWLRSSVRIRSTQTGHAKT</sequence>
<dbReference type="EMBL" id="WJYN01000004">
    <property type="protein sequence ID" value="MRS99337.1"/>
    <property type="molecule type" value="Genomic_DNA"/>
</dbReference>
<dbReference type="Proteomes" id="UP000441032">
    <property type="component" value="Unassembled WGS sequence"/>
</dbReference>
<reference evidence="1 2" key="1">
    <citation type="submission" date="2019-11" db="EMBL/GenBank/DDBJ databases">
        <title>Phenotypic characterization of an OXA-22 and OXA-60 co-producing Ralstonia pickettii clinical strain.</title>
        <authorList>
            <person name="He F."/>
        </authorList>
    </citation>
    <scope>NUCLEOTIDE SEQUENCE [LARGE SCALE GENOMIC DNA]</scope>
    <source>
        <strain evidence="1 2">PSLESD1</strain>
    </source>
</reference>
<name>A0A7X2HMN8_RALPI</name>
<organism evidence="1 2">
    <name type="scientific">Ralstonia pickettii</name>
    <name type="common">Burkholderia pickettii</name>
    <dbReference type="NCBI Taxonomy" id="329"/>
    <lineage>
        <taxon>Bacteria</taxon>
        <taxon>Pseudomonadati</taxon>
        <taxon>Pseudomonadota</taxon>
        <taxon>Betaproteobacteria</taxon>
        <taxon>Burkholderiales</taxon>
        <taxon>Burkholderiaceae</taxon>
        <taxon>Ralstonia</taxon>
    </lineage>
</organism>
<evidence type="ECO:0000313" key="1">
    <source>
        <dbReference type="EMBL" id="MRS99337.1"/>
    </source>
</evidence>
<proteinExistence type="predicted"/>